<reference evidence="1" key="1">
    <citation type="journal article" date="2020" name="Stud. Mycol.">
        <title>101 Dothideomycetes genomes: a test case for predicting lifestyles and emergence of pathogens.</title>
        <authorList>
            <person name="Haridas S."/>
            <person name="Albert R."/>
            <person name="Binder M."/>
            <person name="Bloem J."/>
            <person name="Labutti K."/>
            <person name="Salamov A."/>
            <person name="Andreopoulos B."/>
            <person name="Baker S."/>
            <person name="Barry K."/>
            <person name="Bills G."/>
            <person name="Bluhm B."/>
            <person name="Cannon C."/>
            <person name="Castanera R."/>
            <person name="Culley D."/>
            <person name="Daum C."/>
            <person name="Ezra D."/>
            <person name="Gonzalez J."/>
            <person name="Henrissat B."/>
            <person name="Kuo A."/>
            <person name="Liang C."/>
            <person name="Lipzen A."/>
            <person name="Lutzoni F."/>
            <person name="Magnuson J."/>
            <person name="Mondo S."/>
            <person name="Nolan M."/>
            <person name="Ohm R."/>
            <person name="Pangilinan J."/>
            <person name="Park H.-J."/>
            <person name="Ramirez L."/>
            <person name="Alfaro M."/>
            <person name="Sun H."/>
            <person name="Tritt A."/>
            <person name="Yoshinaga Y."/>
            <person name="Zwiers L.-H."/>
            <person name="Turgeon B."/>
            <person name="Goodwin S."/>
            <person name="Spatafora J."/>
            <person name="Crous P."/>
            <person name="Grigoriev I."/>
        </authorList>
    </citation>
    <scope>NUCLEOTIDE SEQUENCE</scope>
    <source>
        <strain evidence="1">CBS 627.86</strain>
    </source>
</reference>
<gene>
    <name evidence="1" type="ORF">BDV96DRAFT_670960</name>
</gene>
<evidence type="ECO:0000313" key="1">
    <source>
        <dbReference type="EMBL" id="KAF2108526.1"/>
    </source>
</evidence>
<dbReference type="EMBL" id="ML977347">
    <property type="protein sequence ID" value="KAF2108526.1"/>
    <property type="molecule type" value="Genomic_DNA"/>
</dbReference>
<name>A0A6A5YN08_9PLEO</name>
<dbReference type="Gene3D" id="3.40.50.1110">
    <property type="entry name" value="SGNH hydrolase"/>
    <property type="match status" value="1"/>
</dbReference>
<dbReference type="SUPFAM" id="SSF52266">
    <property type="entry name" value="SGNH hydrolase"/>
    <property type="match status" value="1"/>
</dbReference>
<accession>A0A6A5YN08</accession>
<dbReference type="OrthoDB" id="21678at2759"/>
<dbReference type="InterPro" id="IPR036514">
    <property type="entry name" value="SGNH_hydro_sf"/>
</dbReference>
<sequence length="445" mass="49278">MERPLLTLKQSGVSWDDPKSQFTVPPGEEDLNCARFINAYSPVVNSSYEHWMPPGKTPKFAFEACSGARSDLTAEFGGNNLDFYPLADACLFHRQWDKDYGKTYTEDTETDPEKMGACRHEFWWEEVNKLIWDTNRAIEYAVNAYSDSSIQFIDIDGAFDGHRFCETKRSGLWNRPARWLITVGKEGGTLNHYNRPGDTLSGEDQAIYDIMTNSGNYPSKNGDNATLHFVSFQYPDLILEFSTKMADDIVTDTSFPGGGQIARTLHPQPKDHKAMADIIFDRLAQDFHFPPTPSHPIPVPVSAPAPAPSKAIGVVIEYFGMPGQDQAPPSVSPSWVLFQTTLGKSEVCGNNGATEISRVKINPDTIDMNNALENPPWPGGSFDIDVEDEGAYQFLCDGSNAGTLWCRGQLLTSCRGDPNKGRGSTQCGNRDDGKAKQQAVVICEY</sequence>
<organism evidence="1 2">
    <name type="scientific">Lophiotrema nucula</name>
    <dbReference type="NCBI Taxonomy" id="690887"/>
    <lineage>
        <taxon>Eukaryota</taxon>
        <taxon>Fungi</taxon>
        <taxon>Dikarya</taxon>
        <taxon>Ascomycota</taxon>
        <taxon>Pezizomycotina</taxon>
        <taxon>Dothideomycetes</taxon>
        <taxon>Pleosporomycetidae</taxon>
        <taxon>Pleosporales</taxon>
        <taxon>Lophiotremataceae</taxon>
        <taxon>Lophiotrema</taxon>
    </lineage>
</organism>
<keyword evidence="2" id="KW-1185">Reference proteome</keyword>
<evidence type="ECO:0000313" key="2">
    <source>
        <dbReference type="Proteomes" id="UP000799770"/>
    </source>
</evidence>
<proteinExistence type="predicted"/>
<dbReference type="Proteomes" id="UP000799770">
    <property type="component" value="Unassembled WGS sequence"/>
</dbReference>
<dbReference type="AlphaFoldDB" id="A0A6A5YN08"/>
<protein>
    <submittedName>
        <fullName evidence="1">Uncharacterized protein</fullName>
    </submittedName>
</protein>